<reference evidence="1" key="1">
    <citation type="journal article" date="2021" name="PeerJ">
        <title>Extensive microbial diversity within the chicken gut microbiome revealed by metagenomics and culture.</title>
        <authorList>
            <person name="Gilroy R."/>
            <person name="Ravi A."/>
            <person name="Getino M."/>
            <person name="Pursley I."/>
            <person name="Horton D.L."/>
            <person name="Alikhan N.F."/>
            <person name="Baker D."/>
            <person name="Gharbi K."/>
            <person name="Hall N."/>
            <person name="Watson M."/>
            <person name="Adriaenssens E.M."/>
            <person name="Foster-Nyarko E."/>
            <person name="Jarju S."/>
            <person name="Secka A."/>
            <person name="Antonio M."/>
            <person name="Oren A."/>
            <person name="Chaudhuri R.R."/>
            <person name="La Ragione R."/>
            <person name="Hildebrand F."/>
            <person name="Pallen M.J."/>
        </authorList>
    </citation>
    <scope>NUCLEOTIDE SEQUENCE</scope>
    <source>
        <strain evidence="1">CHK189-29639</strain>
    </source>
</reference>
<sequence length="520" mass="60384">MIDFRENFQLPSLNNAIDEELHKLDKSWTSEDYDATLNLAKSIVESTCKFVYYQKNSGVDLTGNLDKLLKNMMKSLNIDIGNNNFFLKLKSIIIKIGEARNHTILAHGHRKQNRLIQKEEARFYSAACIDFSTYFLKVFSKTKSNRYRIGELIEPEGREYINLSIQGHKVQLRECLGYVNFACIEFGEKVSLESAIQNATTVINQVLPRDTDWQNREKIEASDNKFKVYSQGYDRDYDVVFEEVNEGWLICIDNVNTEFTDYSVKGFRDFSSVDKKYSLGNSSLSVIKNRKELNRLISDKNATNIRKLSIKLIKDIVKEVCRQNGWEKPIGDVKTQVRTVASKFKTVIGRDDLLWNVLNEMLELIMQPRLRLEKSEDYILYAAFVDDICVFLINLNTIYKRKEKEIPVNVIGGVFNLDDMLNFSRDGDDSFFSTNPVLDIKLMVKSGYIEKIAFKFKTISTRYDEFVDDTIRDYFPSQVENVSSDDKDLKKYYLTQLNVYCEEKYSVSDGMLKVVLRLTK</sequence>
<reference evidence="1" key="2">
    <citation type="submission" date="2021-09" db="EMBL/GenBank/DDBJ databases">
        <authorList>
            <person name="Gilroy R."/>
        </authorList>
    </citation>
    <scope>NUCLEOTIDE SEQUENCE</scope>
    <source>
        <strain evidence="1">CHK189-29639</strain>
    </source>
</reference>
<proteinExistence type="predicted"/>
<accession>A0A921LKV0</accession>
<organism evidence="1 2">
    <name type="scientific">Ligilactobacillus salivarius</name>
    <dbReference type="NCBI Taxonomy" id="1624"/>
    <lineage>
        <taxon>Bacteria</taxon>
        <taxon>Bacillati</taxon>
        <taxon>Bacillota</taxon>
        <taxon>Bacilli</taxon>
        <taxon>Lactobacillales</taxon>
        <taxon>Lactobacillaceae</taxon>
        <taxon>Ligilactobacillus</taxon>
    </lineage>
</organism>
<dbReference type="Proteomes" id="UP000759256">
    <property type="component" value="Unassembled WGS sequence"/>
</dbReference>
<gene>
    <name evidence="1" type="ORF">K8V06_08505</name>
</gene>
<evidence type="ECO:0000313" key="1">
    <source>
        <dbReference type="EMBL" id="HJG16160.1"/>
    </source>
</evidence>
<comment type="caution">
    <text evidence="1">The sequence shown here is derived from an EMBL/GenBank/DDBJ whole genome shotgun (WGS) entry which is preliminary data.</text>
</comment>
<protein>
    <submittedName>
        <fullName evidence="1">Abortive infection family protein</fullName>
    </submittedName>
</protein>
<name>A0A921LKV0_9LACO</name>
<dbReference type="EMBL" id="DYVK01000079">
    <property type="protein sequence ID" value="HJG16160.1"/>
    <property type="molecule type" value="Genomic_DNA"/>
</dbReference>
<evidence type="ECO:0000313" key="2">
    <source>
        <dbReference type="Proteomes" id="UP000759256"/>
    </source>
</evidence>
<dbReference type="AlphaFoldDB" id="A0A921LKV0"/>